<name>A0ABP4AB72_9PSEU</name>
<evidence type="ECO:0000313" key="2">
    <source>
        <dbReference type="Proteomes" id="UP001499967"/>
    </source>
</evidence>
<proteinExistence type="predicted"/>
<protein>
    <recommendedName>
        <fullName evidence="3">Thioredoxin-like fold domain-containing protein</fullName>
    </recommendedName>
</protein>
<dbReference type="Proteomes" id="UP001499967">
    <property type="component" value="Unassembled WGS sequence"/>
</dbReference>
<dbReference type="EMBL" id="BAAAHP010000069">
    <property type="protein sequence ID" value="GAA0934189.1"/>
    <property type="molecule type" value="Genomic_DNA"/>
</dbReference>
<keyword evidence="2" id="KW-1185">Reference proteome</keyword>
<reference evidence="2" key="1">
    <citation type="journal article" date="2019" name="Int. J. Syst. Evol. Microbiol.">
        <title>The Global Catalogue of Microorganisms (GCM) 10K type strain sequencing project: providing services to taxonomists for standard genome sequencing and annotation.</title>
        <authorList>
            <consortium name="The Broad Institute Genomics Platform"/>
            <consortium name="The Broad Institute Genome Sequencing Center for Infectious Disease"/>
            <person name="Wu L."/>
            <person name="Ma J."/>
        </authorList>
    </citation>
    <scope>NUCLEOTIDE SEQUENCE [LARGE SCALE GENOMIC DNA]</scope>
    <source>
        <strain evidence="2">JCM 11117</strain>
    </source>
</reference>
<comment type="caution">
    <text evidence="1">The sequence shown here is derived from an EMBL/GenBank/DDBJ whole genome shotgun (WGS) entry which is preliminary data.</text>
</comment>
<evidence type="ECO:0008006" key="3">
    <source>
        <dbReference type="Google" id="ProtNLM"/>
    </source>
</evidence>
<dbReference type="RefSeq" id="WP_343941450.1">
    <property type="nucleotide sequence ID" value="NZ_BAAAHP010000069.1"/>
</dbReference>
<evidence type="ECO:0000313" key="1">
    <source>
        <dbReference type="EMBL" id="GAA0934189.1"/>
    </source>
</evidence>
<gene>
    <name evidence="1" type="ORF">GCM10009559_24560</name>
</gene>
<accession>A0ABP4AB72</accession>
<organism evidence="1 2">
    <name type="scientific">Pseudonocardia zijingensis</name>
    <dbReference type="NCBI Taxonomy" id="153376"/>
    <lineage>
        <taxon>Bacteria</taxon>
        <taxon>Bacillati</taxon>
        <taxon>Actinomycetota</taxon>
        <taxon>Actinomycetes</taxon>
        <taxon>Pseudonocardiales</taxon>
        <taxon>Pseudonocardiaceae</taxon>
        <taxon>Pseudonocardia</taxon>
    </lineage>
</organism>
<sequence length="70" mass="7406">MRLEMLAKDESSGRTGCPSVYIDENGWAVVQGPQVEADTMSSLVNLLPGETGVRISPQVLAAAVAAYQAR</sequence>